<dbReference type="CDD" id="cd01991">
    <property type="entry name" value="Asn_synthase_B_C"/>
    <property type="match status" value="1"/>
</dbReference>
<dbReference type="InterPro" id="IPR017932">
    <property type="entry name" value="GATase_2_dom"/>
</dbReference>
<dbReference type="CDD" id="cd00712">
    <property type="entry name" value="AsnB"/>
    <property type="match status" value="1"/>
</dbReference>
<organism evidence="6">
    <name type="scientific">hydrothermal vent metagenome</name>
    <dbReference type="NCBI Taxonomy" id="652676"/>
    <lineage>
        <taxon>unclassified sequences</taxon>
        <taxon>metagenomes</taxon>
        <taxon>ecological metagenomes</taxon>
    </lineage>
</organism>
<dbReference type="PROSITE" id="PS51278">
    <property type="entry name" value="GATASE_TYPE_2"/>
    <property type="match status" value="1"/>
</dbReference>
<dbReference type="GO" id="GO:0006529">
    <property type="term" value="P:asparagine biosynthetic process"/>
    <property type="evidence" value="ECO:0007669"/>
    <property type="project" value="InterPro"/>
</dbReference>
<dbReference type="EC" id="6.3.5.4" evidence="6"/>
<name>A0A1W1BUN5_9ZZZZ</name>
<dbReference type="Gene3D" id="3.60.20.10">
    <property type="entry name" value="Glutamine Phosphoribosylpyrophosphate, subunit 1, domain 1"/>
    <property type="match status" value="1"/>
</dbReference>
<dbReference type="Pfam" id="PF00733">
    <property type="entry name" value="Asn_synthase"/>
    <property type="match status" value="1"/>
</dbReference>
<protein>
    <submittedName>
        <fullName evidence="6">Asparagine synthetase [glutamine-hydrolyzing]</fullName>
        <ecNumber evidence="6">6.3.5.4</ecNumber>
    </submittedName>
</protein>
<evidence type="ECO:0000256" key="3">
    <source>
        <dbReference type="ARBA" id="ARBA00022840"/>
    </source>
</evidence>
<dbReference type="GO" id="GO:0005829">
    <property type="term" value="C:cytosol"/>
    <property type="evidence" value="ECO:0007669"/>
    <property type="project" value="TreeGrafter"/>
</dbReference>
<dbReference type="SUPFAM" id="SSF52402">
    <property type="entry name" value="Adenine nucleotide alpha hydrolases-like"/>
    <property type="match status" value="1"/>
</dbReference>
<dbReference type="PANTHER" id="PTHR43284">
    <property type="entry name" value="ASPARAGINE SYNTHETASE (GLUTAMINE-HYDROLYZING)"/>
    <property type="match status" value="1"/>
</dbReference>
<evidence type="ECO:0000256" key="2">
    <source>
        <dbReference type="ARBA" id="ARBA00022741"/>
    </source>
</evidence>
<dbReference type="Gene3D" id="3.40.50.620">
    <property type="entry name" value="HUPs"/>
    <property type="match status" value="1"/>
</dbReference>
<dbReference type="InterPro" id="IPR029055">
    <property type="entry name" value="Ntn_hydrolases_N"/>
</dbReference>
<evidence type="ECO:0000256" key="1">
    <source>
        <dbReference type="ARBA" id="ARBA00005752"/>
    </source>
</evidence>
<evidence type="ECO:0000313" key="6">
    <source>
        <dbReference type="EMBL" id="SFV57249.1"/>
    </source>
</evidence>
<keyword evidence="2" id="KW-0547">Nucleotide-binding</keyword>
<dbReference type="SUPFAM" id="SSF56235">
    <property type="entry name" value="N-terminal nucleophile aminohydrolases (Ntn hydrolases)"/>
    <property type="match status" value="1"/>
</dbReference>
<dbReference type="GO" id="GO:0005524">
    <property type="term" value="F:ATP binding"/>
    <property type="evidence" value="ECO:0007669"/>
    <property type="project" value="UniProtKB-KW"/>
</dbReference>
<feature type="domain" description="Glutamine amidotransferase type-2" evidence="5">
    <location>
        <begin position="2"/>
        <end position="210"/>
    </location>
</feature>
<dbReference type="AlphaFoldDB" id="A0A1W1BUN5"/>
<reference evidence="6" key="1">
    <citation type="submission" date="2016-10" db="EMBL/GenBank/DDBJ databases">
        <authorList>
            <person name="de Groot N.N."/>
        </authorList>
    </citation>
    <scope>NUCLEOTIDE SEQUENCE</scope>
</reference>
<dbReference type="InterPro" id="IPR001962">
    <property type="entry name" value="Asn_synthase"/>
</dbReference>
<keyword evidence="6" id="KW-0436">Ligase</keyword>
<dbReference type="EMBL" id="FPHE01000076">
    <property type="protein sequence ID" value="SFV57249.1"/>
    <property type="molecule type" value="Genomic_DNA"/>
</dbReference>
<accession>A0A1W1BUN5</accession>
<gene>
    <name evidence="6" type="ORF">MNB_SV-12-2011</name>
</gene>
<keyword evidence="3" id="KW-0067">ATP-binding</keyword>
<evidence type="ECO:0000256" key="4">
    <source>
        <dbReference type="ARBA" id="ARBA00022962"/>
    </source>
</evidence>
<dbReference type="Pfam" id="PF13537">
    <property type="entry name" value="GATase_7"/>
    <property type="match status" value="1"/>
</dbReference>
<sequence length="619" mass="71779">MCGICGYISKKDININEMNNSIAHRGPDNQSTYVNRDIGLGLGHVRLSILDLSPQSNQPMVSQSGRYRVVYNGETYNFMELRRELERLGTTFRTNSDTEVIVEGFEQWGTTLFEKLNGMFAFVIYDKELNRLYIARDRFGVKPLYFYSYREDFIFASEIKAIMASDIVEKNLNYQGLYEYLHYATTLGETTFYDNIKKLEAGHYIKYDIDKRVFEIEKYRVNYEVESVEDSLEDAITKTRELFEASVERQLVSDVPIGIFLSGGVDSTAITAYATKHYRGGRVKTFSAGFDFDDGVNELPNAKFISNYFGTEHHELHISGGNTVDVLEKVNHHFDQPFGDAANIPLYLMSRELKGKEKVVLQGDGGDELFAGYHRYGRLNHYRTFKSISKLFPLLKIAIPKDSAKYRGLRFLYALGQKDLSKEMAYILSQEMFDENPADYFSKDINSKLKTINPFQRYQYFYNKFRDLDSVNRALYTDMNIILPDLYFEKVDRATMANSLEVRVPFLDNELVDYAMGLPSKYKVKGQEKKYLLKRAFKGVVPDKILYGAKRGFSVPFQYWLRTSMKDFMFDHIRSSQIYNVGIEQMMQEHILGKKDNGYILWKLLNLVMWLKKTGVKIA</sequence>
<dbReference type="PANTHER" id="PTHR43284:SF1">
    <property type="entry name" value="ASPARAGINE SYNTHETASE"/>
    <property type="match status" value="1"/>
</dbReference>
<dbReference type="InterPro" id="IPR051786">
    <property type="entry name" value="ASN_synthetase/amidase"/>
</dbReference>
<keyword evidence="4" id="KW-0315">Glutamine amidotransferase</keyword>
<dbReference type="GO" id="GO:0004066">
    <property type="term" value="F:asparagine synthase (glutamine-hydrolyzing) activity"/>
    <property type="evidence" value="ECO:0007669"/>
    <property type="project" value="UniProtKB-EC"/>
</dbReference>
<evidence type="ECO:0000259" key="5">
    <source>
        <dbReference type="PROSITE" id="PS51278"/>
    </source>
</evidence>
<dbReference type="PIRSF" id="PIRSF001589">
    <property type="entry name" value="Asn_synthetase_glu-h"/>
    <property type="match status" value="1"/>
</dbReference>
<dbReference type="InterPro" id="IPR014729">
    <property type="entry name" value="Rossmann-like_a/b/a_fold"/>
</dbReference>
<comment type="similarity">
    <text evidence="1">Belongs to the asparagine synthetase family.</text>
</comment>
<dbReference type="InterPro" id="IPR006426">
    <property type="entry name" value="Asn_synth_AEB"/>
</dbReference>
<dbReference type="NCBIfam" id="TIGR01536">
    <property type="entry name" value="asn_synth_AEB"/>
    <property type="match status" value="1"/>
</dbReference>
<dbReference type="InterPro" id="IPR033738">
    <property type="entry name" value="AsnB_N"/>
</dbReference>
<proteinExistence type="inferred from homology"/>